<comment type="caution">
    <text evidence="11">The sequence shown here is derived from an EMBL/GenBank/DDBJ whole genome shotgun (WGS) entry which is preliminary data.</text>
</comment>
<dbReference type="PANTHER" id="PTHR31194">
    <property type="entry name" value="SHN SHINE , DNA BINDING / TRANSCRIPTION FACTOR"/>
    <property type="match status" value="1"/>
</dbReference>
<keyword evidence="7" id="KW-0539">Nucleus</keyword>
<evidence type="ECO:0000256" key="1">
    <source>
        <dbReference type="ARBA" id="ARBA00004123"/>
    </source>
</evidence>
<dbReference type="CDD" id="cd00018">
    <property type="entry name" value="AP2"/>
    <property type="match status" value="1"/>
</dbReference>
<evidence type="ECO:0000256" key="8">
    <source>
        <dbReference type="ARBA" id="ARBA00024343"/>
    </source>
</evidence>
<evidence type="ECO:0000256" key="7">
    <source>
        <dbReference type="ARBA" id="ARBA00023242"/>
    </source>
</evidence>
<evidence type="ECO:0000313" key="11">
    <source>
        <dbReference type="EMBL" id="CAH8313305.1"/>
    </source>
</evidence>
<dbReference type="PANTHER" id="PTHR31194:SF165">
    <property type="entry name" value="AP2_ERF DOMAIN-CONTAINING PROTEIN"/>
    <property type="match status" value="1"/>
</dbReference>
<dbReference type="AlphaFoldDB" id="A0ABC8J503"/>
<evidence type="ECO:0000256" key="4">
    <source>
        <dbReference type="ARBA" id="ARBA00023125"/>
    </source>
</evidence>
<dbReference type="Gene3D" id="3.30.730.10">
    <property type="entry name" value="AP2/ERF domain"/>
    <property type="match status" value="2"/>
</dbReference>
<proteinExistence type="inferred from homology"/>
<dbReference type="EMBL" id="CAKOAT010078377">
    <property type="protein sequence ID" value="CAH8313305.1"/>
    <property type="molecule type" value="Genomic_DNA"/>
</dbReference>
<keyword evidence="6" id="KW-0804">Transcription</keyword>
<evidence type="ECO:0000313" key="12">
    <source>
        <dbReference type="Proteomes" id="UP001642260"/>
    </source>
</evidence>
<dbReference type="PRINTS" id="PR00367">
    <property type="entry name" value="ETHRSPELEMNT"/>
</dbReference>
<dbReference type="InterPro" id="IPR050913">
    <property type="entry name" value="AP2/ERF_ERF"/>
</dbReference>
<evidence type="ECO:0000256" key="3">
    <source>
        <dbReference type="ARBA" id="ARBA00023015"/>
    </source>
</evidence>
<evidence type="ECO:0000256" key="6">
    <source>
        <dbReference type="ARBA" id="ARBA00023163"/>
    </source>
</evidence>
<comment type="subcellular location">
    <subcellularLocation>
        <location evidence="1">Nucleus</location>
    </subcellularLocation>
</comment>
<evidence type="ECO:0000256" key="5">
    <source>
        <dbReference type="ARBA" id="ARBA00023159"/>
    </source>
</evidence>
<gene>
    <name evidence="11" type="ORF">ERUC_LOCUS6729</name>
</gene>
<dbReference type="GO" id="GO:0005634">
    <property type="term" value="C:nucleus"/>
    <property type="evidence" value="ECO:0007669"/>
    <property type="project" value="UniProtKB-SubCell"/>
</dbReference>
<dbReference type="PROSITE" id="PS51032">
    <property type="entry name" value="AP2_ERF"/>
    <property type="match status" value="1"/>
</dbReference>
<evidence type="ECO:0000256" key="9">
    <source>
        <dbReference type="SAM" id="MobiDB-lite"/>
    </source>
</evidence>
<keyword evidence="2" id="KW-0936">Ethylene signaling pathway</keyword>
<accession>A0ABC8J503</accession>
<sequence>MKNKVKYTVHHRKLTSLPHQPFNDYPKVVKITVTDPCATDSSSDEEENDTSPAKRVKRYVEVISFRDETKEATKRKKPTTTNKAVENSNDGSSVKPIKYRGVRRRPWGRYAAEIRDPSKRTRLWIGTFDTAEEAAIVRRRPWGRYAAEIRDPSKRTRLWIGTFDTAEEAAIGYDKAAIRIKGRNALTNILTPPSSPITPVIDLETVSRCDSAREESQYSISSPTSVLRFTPKEETEPSNLLSAESKAVDEKNPAGFSLPDPFFLPELFPARDCLWDSDITPDHMFLDDIQLLPNNNMSESFPLGVIGDLSSCSWDVDEFFL</sequence>
<dbReference type="InterPro" id="IPR036955">
    <property type="entry name" value="AP2/ERF_dom_sf"/>
</dbReference>
<dbReference type="SMART" id="SM00380">
    <property type="entry name" value="AP2"/>
    <property type="match status" value="2"/>
</dbReference>
<dbReference type="GO" id="GO:0009873">
    <property type="term" value="P:ethylene-activated signaling pathway"/>
    <property type="evidence" value="ECO:0007669"/>
    <property type="project" value="UniProtKB-KW"/>
</dbReference>
<feature type="domain" description="AP2/ERF" evidence="10">
    <location>
        <begin position="98"/>
        <end position="190"/>
    </location>
</feature>
<name>A0ABC8J503_ERUVS</name>
<feature type="compositionally biased region" description="Polar residues" evidence="9">
    <location>
        <begin position="79"/>
        <end position="92"/>
    </location>
</feature>
<dbReference type="SUPFAM" id="SSF54171">
    <property type="entry name" value="DNA-binding domain"/>
    <property type="match status" value="2"/>
</dbReference>
<dbReference type="InterPro" id="IPR016177">
    <property type="entry name" value="DNA-bd_dom_sf"/>
</dbReference>
<keyword evidence="3" id="KW-0805">Transcription regulation</keyword>
<dbReference type="Proteomes" id="UP001642260">
    <property type="component" value="Unassembled WGS sequence"/>
</dbReference>
<keyword evidence="4" id="KW-0238">DNA-binding</keyword>
<evidence type="ECO:0000259" key="10">
    <source>
        <dbReference type="PROSITE" id="PS51032"/>
    </source>
</evidence>
<organism evidence="11 12">
    <name type="scientific">Eruca vesicaria subsp. sativa</name>
    <name type="common">Garden rocket</name>
    <name type="synonym">Eruca sativa</name>
    <dbReference type="NCBI Taxonomy" id="29727"/>
    <lineage>
        <taxon>Eukaryota</taxon>
        <taxon>Viridiplantae</taxon>
        <taxon>Streptophyta</taxon>
        <taxon>Embryophyta</taxon>
        <taxon>Tracheophyta</taxon>
        <taxon>Spermatophyta</taxon>
        <taxon>Magnoliopsida</taxon>
        <taxon>eudicotyledons</taxon>
        <taxon>Gunneridae</taxon>
        <taxon>Pentapetalae</taxon>
        <taxon>rosids</taxon>
        <taxon>malvids</taxon>
        <taxon>Brassicales</taxon>
        <taxon>Brassicaceae</taxon>
        <taxon>Brassiceae</taxon>
        <taxon>Eruca</taxon>
    </lineage>
</organism>
<dbReference type="InterPro" id="IPR001471">
    <property type="entry name" value="AP2/ERF_dom"/>
</dbReference>
<comment type="similarity">
    <text evidence="8">Belongs to the AP2/ERF transcription factor family. ERF subfamily.</text>
</comment>
<keyword evidence="12" id="KW-1185">Reference proteome</keyword>
<reference evidence="11 12" key="1">
    <citation type="submission" date="2022-03" db="EMBL/GenBank/DDBJ databases">
        <authorList>
            <person name="Macdonald S."/>
            <person name="Ahmed S."/>
            <person name="Newling K."/>
        </authorList>
    </citation>
    <scope>NUCLEOTIDE SEQUENCE [LARGE SCALE GENOMIC DNA]</scope>
</reference>
<dbReference type="GO" id="GO:0003677">
    <property type="term" value="F:DNA binding"/>
    <property type="evidence" value="ECO:0007669"/>
    <property type="project" value="UniProtKB-KW"/>
</dbReference>
<evidence type="ECO:0000256" key="2">
    <source>
        <dbReference type="ARBA" id="ARBA00022745"/>
    </source>
</evidence>
<protein>
    <recommendedName>
        <fullName evidence="10">AP2/ERF domain-containing protein</fullName>
    </recommendedName>
</protein>
<dbReference type="Pfam" id="PF00847">
    <property type="entry name" value="AP2"/>
    <property type="match status" value="2"/>
</dbReference>
<feature type="region of interest" description="Disordered" evidence="9">
    <location>
        <begin position="69"/>
        <end position="96"/>
    </location>
</feature>
<keyword evidence="5" id="KW-0010">Activator</keyword>